<reference evidence="9" key="2">
    <citation type="submission" date="2020-09" db="EMBL/GenBank/DDBJ databases">
        <authorList>
            <person name="Sun Q."/>
            <person name="Ohkuma M."/>
        </authorList>
    </citation>
    <scope>NUCLEOTIDE SEQUENCE</scope>
    <source>
        <strain evidence="9">JCM 14719</strain>
    </source>
</reference>
<keyword evidence="4 7" id="KW-0812">Transmembrane</keyword>
<proteinExistence type="inferred from homology"/>
<keyword evidence="5 7" id="KW-1133">Transmembrane helix</keyword>
<dbReference type="PANTHER" id="PTHR32322:SF18">
    <property type="entry name" value="S-ADENOSYLMETHIONINE_S-ADENOSYLHOMOCYSTEINE TRANSPORTER"/>
    <property type="match status" value="1"/>
</dbReference>
<feature type="transmembrane region" description="Helical" evidence="7">
    <location>
        <begin position="33"/>
        <end position="53"/>
    </location>
</feature>
<dbReference type="Proteomes" id="UP000637720">
    <property type="component" value="Unassembled WGS sequence"/>
</dbReference>
<comment type="similarity">
    <text evidence="2">Belongs to the EamA transporter family.</text>
</comment>
<feature type="domain" description="EamA" evidence="8">
    <location>
        <begin position="8"/>
        <end position="137"/>
    </location>
</feature>
<dbReference type="SUPFAM" id="SSF103481">
    <property type="entry name" value="Multidrug resistance efflux transporter EmrE"/>
    <property type="match status" value="2"/>
</dbReference>
<accession>A0A8J3BDE5</accession>
<dbReference type="InterPro" id="IPR000620">
    <property type="entry name" value="EamA_dom"/>
</dbReference>
<evidence type="ECO:0000256" key="3">
    <source>
        <dbReference type="ARBA" id="ARBA00022475"/>
    </source>
</evidence>
<dbReference type="AlphaFoldDB" id="A0A8J3BDE5"/>
<dbReference type="InterPro" id="IPR037185">
    <property type="entry name" value="EmrE-like"/>
</dbReference>
<feature type="domain" description="EamA" evidence="8">
    <location>
        <begin position="150"/>
        <end position="284"/>
    </location>
</feature>
<feature type="transmembrane region" description="Helical" evidence="7">
    <location>
        <begin position="153"/>
        <end position="172"/>
    </location>
</feature>
<feature type="transmembrane region" description="Helical" evidence="7">
    <location>
        <begin position="269"/>
        <end position="286"/>
    </location>
</feature>
<evidence type="ECO:0000256" key="1">
    <source>
        <dbReference type="ARBA" id="ARBA00004651"/>
    </source>
</evidence>
<evidence type="ECO:0000256" key="2">
    <source>
        <dbReference type="ARBA" id="ARBA00007362"/>
    </source>
</evidence>
<evidence type="ECO:0000256" key="4">
    <source>
        <dbReference type="ARBA" id="ARBA00022692"/>
    </source>
</evidence>
<sequence length="313" mass="33282">MRRSVVLALGFVVTVWGLNVVMVKYLVGLFPPLALAATRIALAALLLVPLVWWREGLPRLSRRTWGLIAAAGTSSIFLHQIFLSVGLAHSSAAHGALILGLNPLATSLLAAWFLGERLTWQRLAGITLGFLGVALLVTDGDLRRIGAIQRGDALMFGAMLTYVIGTLFVKVATREASALVVSAYSHLLAAGQLGVTALFVDEPPLPPAIGWWPIAVLLVSAWASTAMGAFLWNWAVQHIGAATTAMWLNGLPATSLFFSALLLDEELHVWHGIALACIVAGVSLGVRGGKSPHPVVTPNRGIAGDTRARYRTP</sequence>
<dbReference type="InterPro" id="IPR050638">
    <property type="entry name" value="AA-Vitamin_Transporters"/>
</dbReference>
<organism evidence="9 10">
    <name type="scientific">Calditerricola satsumensis</name>
    <dbReference type="NCBI Taxonomy" id="373054"/>
    <lineage>
        <taxon>Bacteria</taxon>
        <taxon>Bacillati</taxon>
        <taxon>Bacillota</taxon>
        <taxon>Bacilli</taxon>
        <taxon>Bacillales</taxon>
        <taxon>Bacillaceae</taxon>
        <taxon>Calditerricola</taxon>
    </lineage>
</organism>
<keyword evidence="10" id="KW-1185">Reference proteome</keyword>
<evidence type="ECO:0000256" key="5">
    <source>
        <dbReference type="ARBA" id="ARBA00022989"/>
    </source>
</evidence>
<dbReference type="PANTHER" id="PTHR32322">
    <property type="entry name" value="INNER MEMBRANE TRANSPORTER"/>
    <property type="match status" value="1"/>
</dbReference>
<dbReference type="EMBL" id="BMOF01000030">
    <property type="protein sequence ID" value="GGK02390.1"/>
    <property type="molecule type" value="Genomic_DNA"/>
</dbReference>
<name>A0A8J3BDE5_9BACI</name>
<dbReference type="Pfam" id="PF00892">
    <property type="entry name" value="EamA"/>
    <property type="match status" value="2"/>
</dbReference>
<evidence type="ECO:0000313" key="9">
    <source>
        <dbReference type="EMBL" id="GGK02390.1"/>
    </source>
</evidence>
<feature type="transmembrane region" description="Helical" evidence="7">
    <location>
        <begin position="65"/>
        <end position="87"/>
    </location>
</feature>
<gene>
    <name evidence="9" type="primary">yyaM</name>
    <name evidence="9" type="ORF">GCM10007043_15580</name>
</gene>
<feature type="transmembrane region" description="Helical" evidence="7">
    <location>
        <begin position="93"/>
        <end position="113"/>
    </location>
</feature>
<keyword evidence="6 7" id="KW-0472">Membrane</keyword>
<feature type="transmembrane region" description="Helical" evidence="7">
    <location>
        <begin position="211"/>
        <end position="232"/>
    </location>
</feature>
<protein>
    <submittedName>
        <fullName evidence="9">Putative transporter YyaM</fullName>
    </submittedName>
</protein>
<feature type="transmembrane region" description="Helical" evidence="7">
    <location>
        <begin position="244"/>
        <end position="263"/>
    </location>
</feature>
<comment type="subcellular location">
    <subcellularLocation>
        <location evidence="1">Cell membrane</location>
        <topology evidence="1">Multi-pass membrane protein</topology>
    </subcellularLocation>
</comment>
<evidence type="ECO:0000259" key="8">
    <source>
        <dbReference type="Pfam" id="PF00892"/>
    </source>
</evidence>
<evidence type="ECO:0000256" key="7">
    <source>
        <dbReference type="SAM" id="Phobius"/>
    </source>
</evidence>
<comment type="caution">
    <text evidence="9">The sequence shown here is derived from an EMBL/GenBank/DDBJ whole genome shotgun (WGS) entry which is preliminary data.</text>
</comment>
<evidence type="ECO:0000313" key="10">
    <source>
        <dbReference type="Proteomes" id="UP000637720"/>
    </source>
</evidence>
<reference evidence="9" key="1">
    <citation type="journal article" date="2014" name="Int. J. Syst. Evol. Microbiol.">
        <title>Complete genome sequence of Corynebacterium casei LMG S-19264T (=DSM 44701T), isolated from a smear-ripened cheese.</title>
        <authorList>
            <consortium name="US DOE Joint Genome Institute (JGI-PGF)"/>
            <person name="Walter F."/>
            <person name="Albersmeier A."/>
            <person name="Kalinowski J."/>
            <person name="Ruckert C."/>
        </authorList>
    </citation>
    <scope>NUCLEOTIDE SEQUENCE</scope>
    <source>
        <strain evidence="9">JCM 14719</strain>
    </source>
</reference>
<dbReference type="RefSeq" id="WP_054672045.1">
    <property type="nucleotide sequence ID" value="NZ_BMOF01000030.1"/>
</dbReference>
<feature type="transmembrane region" description="Helical" evidence="7">
    <location>
        <begin position="179"/>
        <end position="199"/>
    </location>
</feature>
<keyword evidence="3" id="KW-1003">Cell membrane</keyword>
<feature type="transmembrane region" description="Helical" evidence="7">
    <location>
        <begin position="120"/>
        <end position="138"/>
    </location>
</feature>
<evidence type="ECO:0000256" key="6">
    <source>
        <dbReference type="ARBA" id="ARBA00023136"/>
    </source>
</evidence>
<dbReference type="GO" id="GO:0005886">
    <property type="term" value="C:plasma membrane"/>
    <property type="evidence" value="ECO:0007669"/>
    <property type="project" value="UniProtKB-SubCell"/>
</dbReference>